<feature type="domain" description="Response regulatory" evidence="3">
    <location>
        <begin position="39"/>
        <end position="155"/>
    </location>
</feature>
<reference evidence="4 5" key="1">
    <citation type="submission" date="2017-03" db="EMBL/GenBank/DDBJ databases">
        <authorList>
            <person name="Afonso C.L."/>
            <person name="Miller P.J."/>
            <person name="Scott M.A."/>
            <person name="Spackman E."/>
            <person name="Goraichik I."/>
            <person name="Dimitrov K.M."/>
            <person name="Suarez D.L."/>
            <person name="Swayne D.E."/>
        </authorList>
    </citation>
    <scope>NUCLEOTIDE SEQUENCE [LARGE SCALE GENOMIC DNA]</scope>
    <source>
        <strain evidence="4">Genome sequencing of Nitrospira japonica strain NJ11</strain>
    </source>
</reference>
<dbReference type="InterPro" id="IPR058245">
    <property type="entry name" value="NreC/VraR/RcsB-like_REC"/>
</dbReference>
<dbReference type="OrthoDB" id="9801602at2"/>
<dbReference type="KEGG" id="nja:NSJP_2282"/>
<proteinExistence type="predicted"/>
<dbReference type="GO" id="GO:0000160">
    <property type="term" value="P:phosphorelay signal transduction system"/>
    <property type="evidence" value="ECO:0007669"/>
    <property type="project" value="InterPro"/>
</dbReference>
<evidence type="ECO:0000259" key="3">
    <source>
        <dbReference type="PROSITE" id="PS50110"/>
    </source>
</evidence>
<dbReference type="PANTHER" id="PTHR43228:SF1">
    <property type="entry name" value="TWO-COMPONENT RESPONSE REGULATOR ARR22"/>
    <property type="match status" value="1"/>
</dbReference>
<keyword evidence="5" id="KW-1185">Reference proteome</keyword>
<evidence type="ECO:0000256" key="1">
    <source>
        <dbReference type="PROSITE-ProRule" id="PRU00169"/>
    </source>
</evidence>
<dbReference type="InterPro" id="IPR001789">
    <property type="entry name" value="Sig_transdc_resp-reg_receiver"/>
</dbReference>
<dbReference type="InterPro" id="IPR052048">
    <property type="entry name" value="ST_Response_Regulator"/>
</dbReference>
<dbReference type="CDD" id="cd17535">
    <property type="entry name" value="REC_NarL-like"/>
    <property type="match status" value="1"/>
</dbReference>
<dbReference type="Proteomes" id="UP000192042">
    <property type="component" value="Chromosome I"/>
</dbReference>
<dbReference type="SMART" id="SM00448">
    <property type="entry name" value="REC"/>
    <property type="match status" value="1"/>
</dbReference>
<dbReference type="InterPro" id="IPR011006">
    <property type="entry name" value="CheY-like_superfamily"/>
</dbReference>
<dbReference type="Pfam" id="PF00072">
    <property type="entry name" value="Response_reg"/>
    <property type="match status" value="1"/>
</dbReference>
<organism evidence="4 5">
    <name type="scientific">Nitrospira japonica</name>
    <dbReference type="NCBI Taxonomy" id="1325564"/>
    <lineage>
        <taxon>Bacteria</taxon>
        <taxon>Pseudomonadati</taxon>
        <taxon>Nitrospirota</taxon>
        <taxon>Nitrospiria</taxon>
        <taxon>Nitrospirales</taxon>
        <taxon>Nitrospiraceae</taxon>
        <taxon>Nitrospira</taxon>
    </lineage>
</organism>
<evidence type="ECO:0000313" key="4">
    <source>
        <dbReference type="EMBL" id="SLM48454.1"/>
    </source>
</evidence>
<dbReference type="AlphaFoldDB" id="A0A1W1I634"/>
<name>A0A1W1I634_9BACT</name>
<dbReference type="EMBL" id="LT828648">
    <property type="protein sequence ID" value="SLM48454.1"/>
    <property type="molecule type" value="Genomic_DNA"/>
</dbReference>
<feature type="modified residue" description="4-aspartylphosphate" evidence="1">
    <location>
        <position position="90"/>
    </location>
</feature>
<accession>A0A1W1I634</accession>
<dbReference type="SUPFAM" id="SSF52172">
    <property type="entry name" value="CheY-like"/>
    <property type="match status" value="1"/>
</dbReference>
<dbReference type="PANTHER" id="PTHR43228">
    <property type="entry name" value="TWO-COMPONENT RESPONSE REGULATOR"/>
    <property type="match status" value="1"/>
</dbReference>
<evidence type="ECO:0000256" key="2">
    <source>
        <dbReference type="SAM" id="MobiDB-lite"/>
    </source>
</evidence>
<protein>
    <recommendedName>
        <fullName evidence="3">Response regulatory domain-containing protein</fullName>
    </recommendedName>
</protein>
<dbReference type="STRING" id="1325564.NSJP_2282"/>
<dbReference type="RefSeq" id="WP_080886832.1">
    <property type="nucleotide sequence ID" value="NZ_LT828648.1"/>
</dbReference>
<feature type="region of interest" description="Disordered" evidence="2">
    <location>
        <begin position="1"/>
        <end position="33"/>
    </location>
</feature>
<dbReference type="Gene3D" id="3.40.50.2300">
    <property type="match status" value="1"/>
</dbReference>
<gene>
    <name evidence="4" type="ORF">NSJP_2282</name>
</gene>
<dbReference type="PROSITE" id="PS50110">
    <property type="entry name" value="RESPONSE_REGULATORY"/>
    <property type="match status" value="1"/>
</dbReference>
<sequence>MHSIVRPGSGTGSDAGVIGSSTSQGDVEPPPVSTGRRLRVLLVDDNERDRYLLKVLLEEQEEIEVVGEASNAEEAQILAEREQPDIILMDIRLPRATGIEATRQINKRLPEVTIIGVSSLYTPHDYNAMITAGAVAFVRKEDAVEALYKTIHHSTRRYRRDRPINTGRTTQRVS</sequence>
<evidence type="ECO:0000313" key="5">
    <source>
        <dbReference type="Proteomes" id="UP000192042"/>
    </source>
</evidence>
<keyword evidence="1" id="KW-0597">Phosphoprotein</keyword>